<protein>
    <submittedName>
        <fullName evidence="2">Uncharacterized protein</fullName>
    </submittedName>
</protein>
<sequence length="207" mass="22682">MSLCKCVLKPGTNNCLQYDDNYQADNLNEAIDNFVDLTTNNNQLIFERNKACEDLLLERLAELGLKTNSKISKINSSKINLTCPEYRFTNQSDLSLYQYGNGSKESKTRLPPSVSLPPLVRKTRQAISPNGNEAVLGTRFIISCTAKGIDDGSGYLKLCYATCGLGIRTFEFIRNDTGTPTLVSLATGAYCECKVLDGSPLTNLVTG</sequence>
<proteinExistence type="predicted"/>
<dbReference type="AlphaFoldDB" id="A0A914E000"/>
<reference evidence="2" key="1">
    <citation type="submission" date="2022-11" db="UniProtKB">
        <authorList>
            <consortium name="WormBaseParasite"/>
        </authorList>
    </citation>
    <scope>IDENTIFICATION</scope>
</reference>
<evidence type="ECO:0000313" key="2">
    <source>
        <dbReference type="WBParaSite" id="ACRNAN_scaffold4737.g26164.t1"/>
    </source>
</evidence>
<organism evidence="1 2">
    <name type="scientific">Acrobeloides nanus</name>
    <dbReference type="NCBI Taxonomy" id="290746"/>
    <lineage>
        <taxon>Eukaryota</taxon>
        <taxon>Metazoa</taxon>
        <taxon>Ecdysozoa</taxon>
        <taxon>Nematoda</taxon>
        <taxon>Chromadorea</taxon>
        <taxon>Rhabditida</taxon>
        <taxon>Tylenchina</taxon>
        <taxon>Cephalobomorpha</taxon>
        <taxon>Cephaloboidea</taxon>
        <taxon>Cephalobidae</taxon>
        <taxon>Acrobeloides</taxon>
    </lineage>
</organism>
<evidence type="ECO:0000313" key="1">
    <source>
        <dbReference type="Proteomes" id="UP000887540"/>
    </source>
</evidence>
<dbReference type="Proteomes" id="UP000887540">
    <property type="component" value="Unplaced"/>
</dbReference>
<dbReference type="WBParaSite" id="ACRNAN_scaffold4737.g26164.t1">
    <property type="protein sequence ID" value="ACRNAN_scaffold4737.g26164.t1"/>
    <property type="gene ID" value="ACRNAN_scaffold4737.g26164"/>
</dbReference>
<keyword evidence="1" id="KW-1185">Reference proteome</keyword>
<accession>A0A914E000</accession>
<name>A0A914E000_9BILA</name>